<feature type="active site" description="Nucleophile" evidence="10 11">
    <location>
        <position position="79"/>
    </location>
</feature>
<evidence type="ECO:0000256" key="2">
    <source>
        <dbReference type="ARBA" id="ARBA00011152"/>
    </source>
</evidence>
<dbReference type="GO" id="GO:0016829">
    <property type="term" value="F:lyase activity"/>
    <property type="evidence" value="ECO:0007669"/>
    <property type="project" value="UniProtKB-KW"/>
</dbReference>
<keyword evidence="6 10" id="KW-0368">Histidine biosynthesis</keyword>
<dbReference type="EMBL" id="LBXN01000115">
    <property type="protein sequence ID" value="KKR29802.1"/>
    <property type="molecule type" value="Genomic_DNA"/>
</dbReference>
<evidence type="ECO:0000256" key="11">
    <source>
        <dbReference type="PIRSR" id="PIRSR000495-1"/>
    </source>
</evidence>
<dbReference type="EC" id="3.5.1.2" evidence="10"/>
<comment type="pathway">
    <text evidence="1 10">Amino-acid biosynthesis; L-histidine biosynthesis; L-histidine from 5-phospho-alpha-D-ribose 1-diphosphate: step 5/9.</text>
</comment>
<dbReference type="InterPro" id="IPR017926">
    <property type="entry name" value="GATASE"/>
</dbReference>
<keyword evidence="7 10" id="KW-0456">Lyase</keyword>
<evidence type="ECO:0000256" key="6">
    <source>
        <dbReference type="ARBA" id="ARBA00023102"/>
    </source>
</evidence>
<evidence type="ECO:0000256" key="8">
    <source>
        <dbReference type="ARBA" id="ARBA00047838"/>
    </source>
</evidence>
<comment type="caution">
    <text evidence="13">The sequence shown here is derived from an EMBL/GenBank/DDBJ whole genome shotgun (WGS) entry which is preliminary data.</text>
</comment>
<feature type="active site" evidence="10 11">
    <location>
        <position position="190"/>
    </location>
</feature>
<dbReference type="AlphaFoldDB" id="A0A0G0SW23"/>
<gene>
    <name evidence="10" type="primary">hisH</name>
    <name evidence="13" type="ORF">UT63_C0115G0003</name>
</gene>
<keyword evidence="5 10" id="KW-0315">Glutamine amidotransferase</keyword>
<comment type="subcellular location">
    <subcellularLocation>
        <location evidence="10">Cytoplasm</location>
    </subcellularLocation>
</comment>
<evidence type="ECO:0000256" key="10">
    <source>
        <dbReference type="HAMAP-Rule" id="MF_00278"/>
    </source>
</evidence>
<dbReference type="UniPathway" id="UPA00031">
    <property type="reaction ID" value="UER00010"/>
</dbReference>
<dbReference type="CDD" id="cd01748">
    <property type="entry name" value="GATase1_IGP_Synthase"/>
    <property type="match status" value="1"/>
</dbReference>
<accession>A0A0G0SW23</accession>
<feature type="active site" evidence="10 11">
    <location>
        <position position="188"/>
    </location>
</feature>
<comment type="function">
    <text evidence="10">IGPS catalyzes the conversion of PRFAR and glutamine to IGP, AICAR and glutamate. The HisH subunit catalyzes the hydrolysis of glutamine to glutamate and ammonia as part of the synthesis of IGP and AICAR. The resulting ammonia molecule is channeled to the active site of HisF.</text>
</comment>
<evidence type="ECO:0000256" key="4">
    <source>
        <dbReference type="ARBA" id="ARBA00022801"/>
    </source>
</evidence>
<dbReference type="Gene3D" id="3.40.50.880">
    <property type="match status" value="1"/>
</dbReference>
<comment type="catalytic activity">
    <reaction evidence="8 10">
        <text>5-[(5-phospho-1-deoxy-D-ribulos-1-ylimino)methylamino]-1-(5-phospho-beta-D-ribosyl)imidazole-4-carboxamide + L-glutamine = D-erythro-1-(imidazol-4-yl)glycerol 3-phosphate + 5-amino-1-(5-phospho-beta-D-ribosyl)imidazole-4-carboxamide + L-glutamate + H(+)</text>
        <dbReference type="Rhea" id="RHEA:24793"/>
        <dbReference type="ChEBI" id="CHEBI:15378"/>
        <dbReference type="ChEBI" id="CHEBI:29985"/>
        <dbReference type="ChEBI" id="CHEBI:58278"/>
        <dbReference type="ChEBI" id="CHEBI:58359"/>
        <dbReference type="ChEBI" id="CHEBI:58475"/>
        <dbReference type="ChEBI" id="CHEBI:58525"/>
        <dbReference type="EC" id="4.3.2.10"/>
    </reaction>
</comment>
<evidence type="ECO:0000259" key="12">
    <source>
        <dbReference type="Pfam" id="PF00117"/>
    </source>
</evidence>
<comment type="catalytic activity">
    <reaction evidence="9 10">
        <text>L-glutamine + H2O = L-glutamate + NH4(+)</text>
        <dbReference type="Rhea" id="RHEA:15889"/>
        <dbReference type="ChEBI" id="CHEBI:15377"/>
        <dbReference type="ChEBI" id="CHEBI:28938"/>
        <dbReference type="ChEBI" id="CHEBI:29985"/>
        <dbReference type="ChEBI" id="CHEBI:58359"/>
        <dbReference type="EC" id="3.5.1.2"/>
    </reaction>
</comment>
<dbReference type="PATRIC" id="fig|1618450.3.peg.1657"/>
<dbReference type="EC" id="4.3.2.10" evidence="10"/>
<dbReference type="SUPFAM" id="SSF52317">
    <property type="entry name" value="Class I glutamine amidotransferase-like"/>
    <property type="match status" value="1"/>
</dbReference>
<dbReference type="HAMAP" id="MF_00278">
    <property type="entry name" value="HisH"/>
    <property type="match status" value="1"/>
</dbReference>
<evidence type="ECO:0000256" key="5">
    <source>
        <dbReference type="ARBA" id="ARBA00022962"/>
    </source>
</evidence>
<feature type="domain" description="Glutamine amidotransferase" evidence="12">
    <location>
        <begin position="4"/>
        <end position="204"/>
    </location>
</feature>
<organism evidence="13 14">
    <name type="scientific">Candidatus Gottesmanbacteria bacterium GW2011_GWC2_39_8</name>
    <dbReference type="NCBI Taxonomy" id="1618450"/>
    <lineage>
        <taxon>Bacteria</taxon>
        <taxon>Candidatus Gottesmaniibacteriota</taxon>
    </lineage>
</organism>
<keyword evidence="4 10" id="KW-0378">Hydrolase</keyword>
<dbReference type="GO" id="GO:0004359">
    <property type="term" value="F:glutaminase activity"/>
    <property type="evidence" value="ECO:0007669"/>
    <property type="project" value="UniProtKB-EC"/>
</dbReference>
<evidence type="ECO:0000256" key="7">
    <source>
        <dbReference type="ARBA" id="ARBA00023239"/>
    </source>
</evidence>
<reference evidence="13 14" key="1">
    <citation type="journal article" date="2015" name="Nature">
        <title>rRNA introns, odd ribosomes, and small enigmatic genomes across a large radiation of phyla.</title>
        <authorList>
            <person name="Brown C.T."/>
            <person name="Hug L.A."/>
            <person name="Thomas B.C."/>
            <person name="Sharon I."/>
            <person name="Castelle C.J."/>
            <person name="Singh A."/>
            <person name="Wilkins M.J."/>
            <person name="Williams K.H."/>
            <person name="Banfield J.F."/>
        </authorList>
    </citation>
    <scope>NUCLEOTIDE SEQUENCE [LARGE SCALE GENOMIC DNA]</scope>
</reference>
<evidence type="ECO:0000256" key="9">
    <source>
        <dbReference type="ARBA" id="ARBA00049534"/>
    </source>
</evidence>
<dbReference type="PANTHER" id="PTHR42701">
    <property type="entry name" value="IMIDAZOLE GLYCEROL PHOSPHATE SYNTHASE SUBUNIT HISH"/>
    <property type="match status" value="1"/>
</dbReference>
<comment type="subunit">
    <text evidence="2 10">Heterodimer of HisH and HisF.</text>
</comment>
<evidence type="ECO:0000256" key="1">
    <source>
        <dbReference type="ARBA" id="ARBA00005091"/>
    </source>
</evidence>
<dbReference type="NCBIfam" id="TIGR01855">
    <property type="entry name" value="IMP_synth_hisH"/>
    <property type="match status" value="1"/>
</dbReference>
<dbReference type="InterPro" id="IPR029062">
    <property type="entry name" value="Class_I_gatase-like"/>
</dbReference>
<evidence type="ECO:0000313" key="13">
    <source>
        <dbReference type="EMBL" id="KKR29802.1"/>
    </source>
</evidence>
<dbReference type="InterPro" id="IPR010139">
    <property type="entry name" value="Imidazole-glycPsynth_HisH"/>
</dbReference>
<dbReference type="PROSITE" id="PS51273">
    <property type="entry name" value="GATASE_TYPE_1"/>
    <property type="match status" value="1"/>
</dbReference>
<dbReference type="PANTHER" id="PTHR42701:SF1">
    <property type="entry name" value="IMIDAZOLE GLYCEROL PHOSPHATE SYNTHASE SUBUNIT HISH"/>
    <property type="match status" value="1"/>
</dbReference>
<dbReference type="GO" id="GO:0005737">
    <property type="term" value="C:cytoplasm"/>
    <property type="evidence" value="ECO:0007669"/>
    <property type="project" value="UniProtKB-SubCell"/>
</dbReference>
<evidence type="ECO:0000256" key="3">
    <source>
        <dbReference type="ARBA" id="ARBA00022605"/>
    </source>
</evidence>
<dbReference type="Pfam" id="PF00117">
    <property type="entry name" value="GATase"/>
    <property type="match status" value="1"/>
</dbReference>
<dbReference type="PIRSF" id="PIRSF000495">
    <property type="entry name" value="Amidotransf_hisH"/>
    <property type="match status" value="1"/>
</dbReference>
<name>A0A0G0SW23_9BACT</name>
<keyword evidence="3 10" id="KW-0028">Amino-acid biosynthesis</keyword>
<proteinExistence type="inferred from homology"/>
<evidence type="ECO:0000313" key="14">
    <source>
        <dbReference type="Proteomes" id="UP000034539"/>
    </source>
</evidence>
<dbReference type="GO" id="GO:0000107">
    <property type="term" value="F:imidazoleglycerol-phosphate synthase activity"/>
    <property type="evidence" value="ECO:0007669"/>
    <property type="project" value="UniProtKB-UniRule"/>
</dbReference>
<sequence length="218" mass="24497">MITIIDYDLGNIGSIVNAFKKLGLITVVSKDSKTIVNSTAIILPGVGAAGEGMKNLNELGLINVIKDQITKGKPFLGICLGMQLLFEKSEEGRVECLGILKGKVIKFKKEKKIPQIGWNGIKLQNPKMKRSKEKEELLNQIEEDSYFYFVNSYYCEPEDKSIIAGNTIYGEEFASIILKNNIVATQFHPEKSGEVGYKLLKNIFRYFNDLQSLELYIC</sequence>
<dbReference type="Proteomes" id="UP000034539">
    <property type="component" value="Unassembled WGS sequence"/>
</dbReference>
<keyword evidence="10" id="KW-0963">Cytoplasm</keyword>
<protein>
    <recommendedName>
        <fullName evidence="10">Imidazole glycerol phosphate synthase subunit HisH</fullName>
        <ecNumber evidence="10">4.3.2.10</ecNumber>
    </recommendedName>
    <alternativeName>
        <fullName evidence="10">IGP synthase glutaminase subunit</fullName>
        <ecNumber evidence="10">3.5.1.2</ecNumber>
    </alternativeName>
    <alternativeName>
        <fullName evidence="10">IGP synthase subunit HisH</fullName>
    </alternativeName>
    <alternativeName>
        <fullName evidence="10">ImGP synthase subunit HisH</fullName>
        <shortName evidence="10">IGPS subunit HisH</shortName>
    </alternativeName>
</protein>
<dbReference type="GO" id="GO:0000105">
    <property type="term" value="P:L-histidine biosynthetic process"/>
    <property type="evidence" value="ECO:0007669"/>
    <property type="project" value="UniProtKB-UniRule"/>
</dbReference>